<dbReference type="GeneTree" id="ENSGT01010000229953"/>
<name>A0A8C5MIR5_9ANUR</name>
<reference evidence="2" key="2">
    <citation type="submission" date="2025-09" db="UniProtKB">
        <authorList>
            <consortium name="Ensembl"/>
        </authorList>
    </citation>
    <scope>IDENTIFICATION</scope>
</reference>
<accession>A0A8C5MIR5</accession>
<dbReference type="Proteomes" id="UP000694569">
    <property type="component" value="Unplaced"/>
</dbReference>
<keyword evidence="1" id="KW-1133">Transmembrane helix</keyword>
<dbReference type="Ensembl" id="ENSLLET00000015821.1">
    <property type="protein sequence ID" value="ENSLLEP00000015237.1"/>
    <property type="gene ID" value="ENSLLEG00000009700.1"/>
</dbReference>
<protein>
    <submittedName>
        <fullName evidence="2">Uncharacterized protein</fullName>
    </submittedName>
</protein>
<reference evidence="2" key="1">
    <citation type="submission" date="2025-08" db="UniProtKB">
        <authorList>
            <consortium name="Ensembl"/>
        </authorList>
    </citation>
    <scope>IDENTIFICATION</scope>
</reference>
<dbReference type="OrthoDB" id="9048909at2759"/>
<feature type="transmembrane region" description="Helical" evidence="1">
    <location>
        <begin position="29"/>
        <end position="52"/>
    </location>
</feature>
<keyword evidence="3" id="KW-1185">Reference proteome</keyword>
<evidence type="ECO:0000313" key="3">
    <source>
        <dbReference type="Proteomes" id="UP000694569"/>
    </source>
</evidence>
<proteinExistence type="predicted"/>
<evidence type="ECO:0000256" key="1">
    <source>
        <dbReference type="SAM" id="Phobius"/>
    </source>
</evidence>
<keyword evidence="1" id="KW-0812">Transmembrane</keyword>
<organism evidence="2 3">
    <name type="scientific">Leptobrachium leishanense</name>
    <name type="common">Leishan spiny toad</name>
    <dbReference type="NCBI Taxonomy" id="445787"/>
    <lineage>
        <taxon>Eukaryota</taxon>
        <taxon>Metazoa</taxon>
        <taxon>Chordata</taxon>
        <taxon>Craniata</taxon>
        <taxon>Vertebrata</taxon>
        <taxon>Euteleostomi</taxon>
        <taxon>Amphibia</taxon>
        <taxon>Batrachia</taxon>
        <taxon>Anura</taxon>
        <taxon>Pelobatoidea</taxon>
        <taxon>Megophryidae</taxon>
        <taxon>Leptobrachium</taxon>
    </lineage>
</organism>
<sequence length="84" mass="9739">MRVIVQVCLVRIRVRMGHIISVFVRELPVWYIFGGIFLPFALFLLGIMRFLWIELQEGDVSQSCTAIKPTEMGTVYEHIRAAQQ</sequence>
<dbReference type="AlphaFoldDB" id="A0A8C5MIR5"/>
<keyword evidence="1" id="KW-0472">Membrane</keyword>
<evidence type="ECO:0000313" key="2">
    <source>
        <dbReference type="Ensembl" id="ENSLLEP00000015237.1"/>
    </source>
</evidence>